<sequence length="157" mass="17453">MSYRATRERNATDRAFHEALELFRQHEFVAASETLARVTFRHELPKDACRVAQLQAGPSDATNALLAEWYATKIECLLDAGGLLEAPEAPNRDQFDWSARAKTRKCGGGLMERICFVVSSRGNVSSCAKRPQTRTEAGTERHRLVMAEALVGTTRPC</sequence>
<proteinExistence type="predicted"/>
<dbReference type="AlphaFoldDB" id="A0A7S0T5J7"/>
<dbReference type="EMBL" id="HBFE01003129">
    <property type="protein sequence ID" value="CAD8726005.1"/>
    <property type="molecule type" value="Transcribed_RNA"/>
</dbReference>
<accession>A0A7S0T5J7</accession>
<reference evidence="1" key="1">
    <citation type="submission" date="2021-01" db="EMBL/GenBank/DDBJ databases">
        <authorList>
            <person name="Corre E."/>
            <person name="Pelletier E."/>
            <person name="Niang G."/>
            <person name="Scheremetjew M."/>
            <person name="Finn R."/>
            <person name="Kale V."/>
            <person name="Holt S."/>
            <person name="Cochrane G."/>
            <person name="Meng A."/>
            <person name="Brown T."/>
            <person name="Cohen L."/>
        </authorList>
    </citation>
    <scope>NUCLEOTIDE SEQUENCE</scope>
    <source>
        <strain evidence="1">CCMP3276</strain>
    </source>
</reference>
<organism evidence="1">
    <name type="scientific">Erythrolobus madagascarensis</name>
    <dbReference type="NCBI Taxonomy" id="708628"/>
    <lineage>
        <taxon>Eukaryota</taxon>
        <taxon>Rhodophyta</taxon>
        <taxon>Bangiophyceae</taxon>
        <taxon>Porphyridiales</taxon>
        <taxon>Porphyridiaceae</taxon>
        <taxon>Erythrolobus</taxon>
    </lineage>
</organism>
<gene>
    <name evidence="1" type="ORF">EMAD1354_LOCUS2085</name>
</gene>
<name>A0A7S0T5J7_9RHOD</name>
<protein>
    <submittedName>
        <fullName evidence="1">Uncharacterized protein</fullName>
    </submittedName>
</protein>
<evidence type="ECO:0000313" key="1">
    <source>
        <dbReference type="EMBL" id="CAD8726005.1"/>
    </source>
</evidence>